<evidence type="ECO:0000259" key="10">
    <source>
        <dbReference type="Pfam" id="PF08291"/>
    </source>
</evidence>
<dbReference type="PROSITE" id="PS00138">
    <property type="entry name" value="SUBTILASE_SER"/>
    <property type="match status" value="1"/>
</dbReference>
<dbReference type="AlphaFoldDB" id="A0A917VPD5"/>
<dbReference type="Pfam" id="PF00082">
    <property type="entry name" value="Peptidase_S8"/>
    <property type="match status" value="1"/>
</dbReference>
<evidence type="ECO:0000256" key="1">
    <source>
        <dbReference type="ARBA" id="ARBA00011073"/>
    </source>
</evidence>
<evidence type="ECO:0000259" key="9">
    <source>
        <dbReference type="Pfam" id="PF00082"/>
    </source>
</evidence>
<evidence type="ECO:0000256" key="8">
    <source>
        <dbReference type="SAM" id="MobiDB-lite"/>
    </source>
</evidence>
<dbReference type="GO" id="GO:0004252">
    <property type="term" value="F:serine-type endopeptidase activity"/>
    <property type="evidence" value="ECO:0007669"/>
    <property type="project" value="UniProtKB-UniRule"/>
</dbReference>
<feature type="domain" description="Peptidase M15A C-terminal" evidence="10">
    <location>
        <begin position="707"/>
        <end position="791"/>
    </location>
</feature>
<dbReference type="SUPFAM" id="SSF55166">
    <property type="entry name" value="Hedgehog/DD-peptidase"/>
    <property type="match status" value="1"/>
</dbReference>
<dbReference type="InterPro" id="IPR009045">
    <property type="entry name" value="Zn_M74/Hedgehog-like"/>
</dbReference>
<organism evidence="11 12">
    <name type="scientific">Streptomyces flaveus</name>
    <dbReference type="NCBI Taxonomy" id="66370"/>
    <lineage>
        <taxon>Bacteria</taxon>
        <taxon>Bacillati</taxon>
        <taxon>Actinomycetota</taxon>
        <taxon>Actinomycetes</taxon>
        <taxon>Kitasatosporales</taxon>
        <taxon>Streptomycetaceae</taxon>
        <taxon>Streptomyces</taxon>
        <taxon>Streptomyces aurantiacus group</taxon>
    </lineage>
</organism>
<feature type="active site" description="Charge relay system" evidence="5 6">
    <location>
        <position position="262"/>
    </location>
</feature>
<dbReference type="InterPro" id="IPR000209">
    <property type="entry name" value="Peptidase_S8/S53_dom"/>
</dbReference>
<dbReference type="RefSeq" id="WP_189326470.1">
    <property type="nucleotide sequence ID" value="NZ_BMPQ01000032.1"/>
</dbReference>
<keyword evidence="4 6" id="KW-0720">Serine protease</keyword>
<dbReference type="GO" id="GO:0016485">
    <property type="term" value="P:protein processing"/>
    <property type="evidence" value="ECO:0007669"/>
    <property type="project" value="TreeGrafter"/>
</dbReference>
<dbReference type="Proteomes" id="UP000637788">
    <property type="component" value="Unassembled WGS sequence"/>
</dbReference>
<dbReference type="SUPFAM" id="SSF52743">
    <property type="entry name" value="Subtilisin-like"/>
    <property type="match status" value="1"/>
</dbReference>
<dbReference type="PROSITE" id="PS00137">
    <property type="entry name" value="SUBTILASE_HIS"/>
    <property type="match status" value="1"/>
</dbReference>
<dbReference type="Pfam" id="PF08291">
    <property type="entry name" value="Peptidase_M15_3"/>
    <property type="match status" value="1"/>
</dbReference>
<evidence type="ECO:0000256" key="6">
    <source>
        <dbReference type="PROSITE-ProRule" id="PRU01240"/>
    </source>
</evidence>
<feature type="region of interest" description="Disordered" evidence="8">
    <location>
        <begin position="245"/>
        <end position="265"/>
    </location>
</feature>
<comment type="caution">
    <text evidence="11">The sequence shown here is derived from an EMBL/GenBank/DDBJ whole genome shotgun (WGS) entry which is preliminary data.</text>
</comment>
<evidence type="ECO:0000256" key="5">
    <source>
        <dbReference type="PIRSR" id="PIRSR615500-1"/>
    </source>
</evidence>
<dbReference type="PANTHER" id="PTHR42884:SF14">
    <property type="entry name" value="NEUROENDOCRINE CONVERTASE 1"/>
    <property type="match status" value="1"/>
</dbReference>
<dbReference type="InterPro" id="IPR013230">
    <property type="entry name" value="Peptidase_M15A_C"/>
</dbReference>
<feature type="compositionally biased region" description="Basic and acidic residues" evidence="8">
    <location>
        <begin position="245"/>
        <end position="262"/>
    </location>
</feature>
<dbReference type="InterPro" id="IPR022398">
    <property type="entry name" value="Peptidase_S8_His-AS"/>
</dbReference>
<keyword evidence="3 6" id="KW-0378">Hydrolase</keyword>
<gene>
    <name evidence="11" type="ORF">GCM10010094_77880</name>
</gene>
<dbReference type="Gene3D" id="3.30.1380.10">
    <property type="match status" value="1"/>
</dbReference>
<reference evidence="11" key="2">
    <citation type="submission" date="2020-09" db="EMBL/GenBank/DDBJ databases">
        <authorList>
            <person name="Sun Q."/>
            <person name="Ohkuma M."/>
        </authorList>
    </citation>
    <scope>NUCLEOTIDE SEQUENCE</scope>
    <source>
        <strain evidence="11">JCM 3035</strain>
    </source>
</reference>
<feature type="active site" description="Charge relay system" evidence="5 6">
    <location>
        <position position="224"/>
    </location>
</feature>
<dbReference type="PANTHER" id="PTHR42884">
    <property type="entry name" value="PROPROTEIN CONVERTASE SUBTILISIN/KEXIN-RELATED"/>
    <property type="match status" value="1"/>
</dbReference>
<dbReference type="InterPro" id="IPR015500">
    <property type="entry name" value="Peptidase_S8_subtilisin-rel"/>
</dbReference>
<reference evidence="11" key="1">
    <citation type="journal article" date="2014" name="Int. J. Syst. Evol. Microbiol.">
        <title>Complete genome sequence of Corynebacterium casei LMG S-19264T (=DSM 44701T), isolated from a smear-ripened cheese.</title>
        <authorList>
            <consortium name="US DOE Joint Genome Institute (JGI-PGF)"/>
            <person name="Walter F."/>
            <person name="Albersmeier A."/>
            <person name="Kalinowski J."/>
            <person name="Ruckert C."/>
        </authorList>
    </citation>
    <scope>NUCLEOTIDE SEQUENCE</scope>
    <source>
        <strain evidence="11">JCM 3035</strain>
    </source>
</reference>
<keyword evidence="12" id="KW-1185">Reference proteome</keyword>
<dbReference type="PROSITE" id="PS00136">
    <property type="entry name" value="SUBTILASE_ASP"/>
    <property type="match status" value="1"/>
</dbReference>
<dbReference type="PRINTS" id="PR00723">
    <property type="entry name" value="SUBTILISIN"/>
</dbReference>
<dbReference type="InterPro" id="IPR023827">
    <property type="entry name" value="Peptidase_S8_Asp-AS"/>
</dbReference>
<evidence type="ECO:0000256" key="7">
    <source>
        <dbReference type="RuleBase" id="RU003355"/>
    </source>
</evidence>
<dbReference type="Gene3D" id="3.40.50.200">
    <property type="entry name" value="Peptidase S8/S53 domain"/>
    <property type="match status" value="1"/>
</dbReference>
<evidence type="ECO:0000256" key="2">
    <source>
        <dbReference type="ARBA" id="ARBA00022670"/>
    </source>
</evidence>
<evidence type="ECO:0000313" key="12">
    <source>
        <dbReference type="Proteomes" id="UP000637788"/>
    </source>
</evidence>
<keyword evidence="2 6" id="KW-0645">Protease</keyword>
<evidence type="ECO:0000256" key="3">
    <source>
        <dbReference type="ARBA" id="ARBA00022801"/>
    </source>
</evidence>
<dbReference type="EMBL" id="BMPQ01000032">
    <property type="protein sequence ID" value="GGL05532.1"/>
    <property type="molecule type" value="Genomic_DNA"/>
</dbReference>
<name>A0A917VPD5_9ACTN</name>
<evidence type="ECO:0000256" key="4">
    <source>
        <dbReference type="ARBA" id="ARBA00022825"/>
    </source>
</evidence>
<dbReference type="InterPro" id="IPR023828">
    <property type="entry name" value="Peptidase_S8_Ser-AS"/>
</dbReference>
<comment type="similarity">
    <text evidence="1 6 7">Belongs to the peptidase S8 family.</text>
</comment>
<accession>A0A917VPD5</accession>
<sequence>MAADMPSGYRSGDRFIELRAIPGVAAVRWNPDRRREQRVRRSEALIGSKPLVSFDHLGVELITVVPDRFQELAVDDDVEFASPVYRLREDLSQVVFHTLRVAAHYDPDPGADEVERRARRLRAGVLGVGSPGPGSYLLEAAATDGPYGTLSLALRMVDEEGAAWASPDIVHEVGPRATALAERESREGMAAHTLDLWHLDLAKVRDAWRNHGFQGHGVTIAVIDDGVDVDHIEFNSIGKVVGQRDFEENSTDARPKTPEDTHGTSCAGVAVARGARLSGSAPAASLLAVRLNFAMSAIDEAIMFLWAGGRADVISCSWGPDQPYFPPDVVVQALREVSTDKRDKKGVPIFFAAGNEAEDMSTDGYAASPYTIAVAASTDSDTIAPYSDFGTEVDLCAPSSGGIKDITTTDRSGTAGEDPGDYRTDFGGTSSATPLVAGAAALILDANPDLAAAEVRDILRSTAEKIGDPSFYDVNGHSVDFGCGRLDADAAVAEALGRVRGTGTDSGRRLSISPVGGQASAAGPPPVFDIDLAGNGVYAVEVATDPALFDEPGNGGRRNADNFFSSYQADGLLTRTPYRLPEAVWRRLSKGQRLHYRAMSGRSANDLSNFQITTPDDSAAGAPFITVTGGPSGRGGNPVVREAVYPSGARFAVVGEDTAGEDYADPTGGGVVPLIDTTGRLDEKLSPNFTLGEFVGNAADQFRYARVSVELVNTLQAMRERVGAAVTLASSYRPPTYNASVEGANRSQHMAGRAADLKVSGLTPLQAAELALEVAGGDIGIGLGPTTVHVDLRGEPASWVYEGAVMGEAEFDQWVAARRRRDARRSRREVTDRRAPSVLAPTRAAADTPPAFVIRPGANRWVAIDVVTDPVLFAPTRDGRTSENSYGSWEEGLVEAVGPEVVIRLPEYCWSYLAKADRVYYRALAASADSNDWPDIAYSLPDSERADAPVIAITPERGPQRRRLVVPLE</sequence>
<dbReference type="InterPro" id="IPR036852">
    <property type="entry name" value="Peptidase_S8/S53_dom_sf"/>
</dbReference>
<evidence type="ECO:0008006" key="13">
    <source>
        <dbReference type="Google" id="ProtNLM"/>
    </source>
</evidence>
<feature type="active site" description="Charge relay system" evidence="5 6">
    <location>
        <position position="430"/>
    </location>
</feature>
<evidence type="ECO:0000313" key="11">
    <source>
        <dbReference type="EMBL" id="GGL05532.1"/>
    </source>
</evidence>
<protein>
    <recommendedName>
        <fullName evidence="13">Subtilase family protein</fullName>
    </recommendedName>
</protein>
<proteinExistence type="inferred from homology"/>
<dbReference type="GO" id="GO:0016020">
    <property type="term" value="C:membrane"/>
    <property type="evidence" value="ECO:0007669"/>
    <property type="project" value="TreeGrafter"/>
</dbReference>
<dbReference type="PROSITE" id="PS51892">
    <property type="entry name" value="SUBTILASE"/>
    <property type="match status" value="1"/>
</dbReference>
<feature type="domain" description="Peptidase S8/S53" evidence="9">
    <location>
        <begin position="215"/>
        <end position="470"/>
    </location>
</feature>